<evidence type="ECO:0000313" key="3">
    <source>
        <dbReference type="EMBL" id="KNC22600.1"/>
    </source>
</evidence>
<dbReference type="InterPro" id="IPR004000">
    <property type="entry name" value="Actin"/>
</dbReference>
<comment type="caution">
    <text evidence="3">The sequence shown here is derived from an EMBL/GenBank/DDBJ whole genome shotgun (WGS) entry which is preliminary data.</text>
</comment>
<keyword evidence="4" id="KW-1185">Reference proteome</keyword>
<dbReference type="Gene3D" id="3.90.640.10">
    <property type="entry name" value="Actin, Chain A, domain 4"/>
    <property type="match status" value="1"/>
</dbReference>
<name>A0A0L0BR96_LUCCU</name>
<reference evidence="3 4" key="1">
    <citation type="journal article" date="2015" name="Nat. Commun.">
        <title>Lucilia cuprina genome unlocks parasitic fly biology to underpin future interventions.</title>
        <authorList>
            <person name="Anstead C.A."/>
            <person name="Korhonen P.K."/>
            <person name="Young N.D."/>
            <person name="Hall R.S."/>
            <person name="Jex A.R."/>
            <person name="Murali S.C."/>
            <person name="Hughes D.S."/>
            <person name="Lee S.F."/>
            <person name="Perry T."/>
            <person name="Stroehlein A.J."/>
            <person name="Ansell B.R."/>
            <person name="Breugelmans B."/>
            <person name="Hofmann A."/>
            <person name="Qu J."/>
            <person name="Dugan S."/>
            <person name="Lee S.L."/>
            <person name="Chao H."/>
            <person name="Dinh H."/>
            <person name="Han Y."/>
            <person name="Doddapaneni H.V."/>
            <person name="Worley K.C."/>
            <person name="Muzny D.M."/>
            <person name="Ioannidis P."/>
            <person name="Waterhouse R.M."/>
            <person name="Zdobnov E.M."/>
            <person name="James P.J."/>
            <person name="Bagnall N.H."/>
            <person name="Kotze A.C."/>
            <person name="Gibbs R.A."/>
            <person name="Richards S."/>
            <person name="Batterham P."/>
            <person name="Gasser R.B."/>
        </authorList>
    </citation>
    <scope>NUCLEOTIDE SEQUENCE [LARGE SCALE GENOMIC DNA]</scope>
    <source>
        <strain evidence="3 4">LS</strain>
        <tissue evidence="3">Full body</tissue>
    </source>
</reference>
<organism evidence="3 4">
    <name type="scientific">Lucilia cuprina</name>
    <name type="common">Green bottle fly</name>
    <name type="synonym">Australian sheep blowfly</name>
    <dbReference type="NCBI Taxonomy" id="7375"/>
    <lineage>
        <taxon>Eukaryota</taxon>
        <taxon>Metazoa</taxon>
        <taxon>Ecdysozoa</taxon>
        <taxon>Arthropoda</taxon>
        <taxon>Hexapoda</taxon>
        <taxon>Insecta</taxon>
        <taxon>Pterygota</taxon>
        <taxon>Neoptera</taxon>
        <taxon>Endopterygota</taxon>
        <taxon>Diptera</taxon>
        <taxon>Brachycera</taxon>
        <taxon>Muscomorpha</taxon>
        <taxon>Oestroidea</taxon>
        <taxon>Calliphoridae</taxon>
        <taxon>Luciliinae</taxon>
        <taxon>Lucilia</taxon>
    </lineage>
</organism>
<proteinExistence type="inferred from homology"/>
<accession>A0A0L0BR96</accession>
<evidence type="ECO:0000256" key="2">
    <source>
        <dbReference type="RuleBase" id="RU000487"/>
    </source>
</evidence>
<dbReference type="Gene3D" id="3.30.420.40">
    <property type="match status" value="2"/>
</dbReference>
<dbReference type="AlphaFoldDB" id="A0A0L0BR96"/>
<dbReference type="STRING" id="7375.A0A0L0BR96"/>
<comment type="similarity">
    <text evidence="1 2">Belongs to the actin family.</text>
</comment>
<evidence type="ECO:0000313" key="4">
    <source>
        <dbReference type="Proteomes" id="UP000037069"/>
    </source>
</evidence>
<dbReference type="SUPFAM" id="SSF53067">
    <property type="entry name" value="Actin-like ATPase domain"/>
    <property type="match status" value="2"/>
</dbReference>
<dbReference type="SMART" id="SM00268">
    <property type="entry name" value="ACTIN"/>
    <property type="match status" value="1"/>
</dbReference>
<evidence type="ECO:0000256" key="1">
    <source>
        <dbReference type="ARBA" id="ARBA00006752"/>
    </source>
</evidence>
<protein>
    <submittedName>
        <fullName evidence="3">Uncharacterized protein</fullName>
    </submittedName>
</protein>
<gene>
    <name evidence="3" type="ORF">FF38_00185</name>
</gene>
<sequence>MAFSCWPRHEEKKIETSIIETQTLETDFSLPTSDVIIIDCGSNACKVGFSGDNKPRHSIPTIVGRPKQKAAVGYRSEQDSFVGYEAQQKRAVLNLNTPIERGIITNWDDIEVYFDYLFHESLQLNPADYRILLTETLNNPNRNREKLLELMLEKFRVKSFFLTPAPPLALYAYGFYTGVALDSGEGQTHIVPVYEGFAMPHSTRYMPMGGKDIDKMLENILAQNSDTLYFLQTSTEREFLRDIKEQLCYVAFDYREEFAKPALKPKSYRLPDGNYVNLSNELFRCTEALFEPTMLDVKTGGIHENIFRSIHLSDSSIRHLLYGHIVLSGGNTLFPGLQHRLANEMRLMSEPDATINIHAKSDRSNAVFLGASLLSSLAKFKDMMITYTEYYETGPAIVNRKCF</sequence>
<dbReference type="PANTHER" id="PTHR11937">
    <property type="entry name" value="ACTIN"/>
    <property type="match status" value="1"/>
</dbReference>
<dbReference type="EMBL" id="JRES01001480">
    <property type="protein sequence ID" value="KNC22600.1"/>
    <property type="molecule type" value="Genomic_DNA"/>
</dbReference>
<dbReference type="FunFam" id="3.30.420.40:FF:000050">
    <property type="entry name" value="Actin, alpha skeletal muscle"/>
    <property type="match status" value="1"/>
</dbReference>
<dbReference type="Proteomes" id="UP000037069">
    <property type="component" value="Unassembled WGS sequence"/>
</dbReference>
<dbReference type="Pfam" id="PF00022">
    <property type="entry name" value="Actin"/>
    <property type="match status" value="1"/>
</dbReference>
<dbReference type="PRINTS" id="PR00190">
    <property type="entry name" value="ACTIN"/>
</dbReference>
<dbReference type="OrthoDB" id="7965431at2759"/>
<dbReference type="InterPro" id="IPR043129">
    <property type="entry name" value="ATPase_NBD"/>
</dbReference>